<dbReference type="SUPFAM" id="SSF52833">
    <property type="entry name" value="Thioredoxin-like"/>
    <property type="match status" value="1"/>
</dbReference>
<dbReference type="GO" id="GO:0005737">
    <property type="term" value="C:cytoplasm"/>
    <property type="evidence" value="ECO:0007669"/>
    <property type="project" value="TreeGrafter"/>
</dbReference>
<dbReference type="InterPro" id="IPR013766">
    <property type="entry name" value="Thioredoxin_domain"/>
</dbReference>
<protein>
    <recommendedName>
        <fullName evidence="3">thioredoxin-dependent peroxiredoxin</fullName>
        <ecNumber evidence="3">1.11.1.24</ecNumber>
    </recommendedName>
    <alternativeName>
        <fullName evidence="9">Thioredoxin peroxidase</fullName>
    </alternativeName>
</protein>
<evidence type="ECO:0000256" key="3">
    <source>
        <dbReference type="ARBA" id="ARBA00013017"/>
    </source>
</evidence>
<dbReference type="Pfam" id="PF00578">
    <property type="entry name" value="AhpC-TSA"/>
    <property type="match status" value="1"/>
</dbReference>
<dbReference type="Gene3D" id="3.40.30.10">
    <property type="entry name" value="Glutaredoxin"/>
    <property type="match status" value="1"/>
</dbReference>
<comment type="similarity">
    <text evidence="10">Belongs to the peroxiredoxin family. BCP/PrxQ subfamily.</text>
</comment>
<feature type="active site" description="Cysteine sulfenic acid (-SOH) intermediate; for peroxidase activity" evidence="12">
    <location>
        <position position="45"/>
    </location>
</feature>
<dbReference type="PANTHER" id="PTHR42801:SF4">
    <property type="entry name" value="AHPC_TSA FAMILY PROTEIN"/>
    <property type="match status" value="1"/>
</dbReference>
<dbReference type="AlphaFoldDB" id="A0A841HY30"/>
<organism evidence="14 15">
    <name type="scientific">Deinobacterium chartae</name>
    <dbReference type="NCBI Taxonomy" id="521158"/>
    <lineage>
        <taxon>Bacteria</taxon>
        <taxon>Thermotogati</taxon>
        <taxon>Deinococcota</taxon>
        <taxon>Deinococci</taxon>
        <taxon>Deinococcales</taxon>
        <taxon>Deinococcaceae</taxon>
        <taxon>Deinobacterium</taxon>
    </lineage>
</organism>
<evidence type="ECO:0000313" key="15">
    <source>
        <dbReference type="Proteomes" id="UP000569951"/>
    </source>
</evidence>
<evidence type="ECO:0000313" key="14">
    <source>
        <dbReference type="EMBL" id="MBB6096838.1"/>
    </source>
</evidence>
<evidence type="ECO:0000256" key="1">
    <source>
        <dbReference type="ARBA" id="ARBA00003330"/>
    </source>
</evidence>
<dbReference type="InterPro" id="IPR024706">
    <property type="entry name" value="Peroxiredoxin_AhpC-typ"/>
</dbReference>
<dbReference type="InterPro" id="IPR000866">
    <property type="entry name" value="AhpC/TSA"/>
</dbReference>
<evidence type="ECO:0000256" key="11">
    <source>
        <dbReference type="ARBA" id="ARBA00049091"/>
    </source>
</evidence>
<comment type="catalytic activity">
    <reaction evidence="11">
        <text>a hydroperoxide + [thioredoxin]-dithiol = an alcohol + [thioredoxin]-disulfide + H2O</text>
        <dbReference type="Rhea" id="RHEA:62620"/>
        <dbReference type="Rhea" id="RHEA-COMP:10698"/>
        <dbReference type="Rhea" id="RHEA-COMP:10700"/>
        <dbReference type="ChEBI" id="CHEBI:15377"/>
        <dbReference type="ChEBI" id="CHEBI:29950"/>
        <dbReference type="ChEBI" id="CHEBI:30879"/>
        <dbReference type="ChEBI" id="CHEBI:35924"/>
        <dbReference type="ChEBI" id="CHEBI:50058"/>
        <dbReference type="EC" id="1.11.1.24"/>
    </reaction>
</comment>
<keyword evidence="8" id="KW-0676">Redox-active center</keyword>
<dbReference type="PIRSF" id="PIRSF000239">
    <property type="entry name" value="AHPC"/>
    <property type="match status" value="1"/>
</dbReference>
<name>A0A841HY30_9DEIO</name>
<dbReference type="InterPro" id="IPR036249">
    <property type="entry name" value="Thioredoxin-like_sf"/>
</dbReference>
<evidence type="ECO:0000256" key="10">
    <source>
        <dbReference type="ARBA" id="ARBA00038489"/>
    </source>
</evidence>
<evidence type="ECO:0000256" key="12">
    <source>
        <dbReference type="PIRSR" id="PIRSR000239-1"/>
    </source>
</evidence>
<dbReference type="CDD" id="cd03017">
    <property type="entry name" value="PRX_BCP"/>
    <property type="match status" value="1"/>
</dbReference>
<dbReference type="InterPro" id="IPR050924">
    <property type="entry name" value="Peroxiredoxin_BCP/PrxQ"/>
</dbReference>
<evidence type="ECO:0000256" key="6">
    <source>
        <dbReference type="ARBA" id="ARBA00023002"/>
    </source>
</evidence>
<evidence type="ECO:0000256" key="4">
    <source>
        <dbReference type="ARBA" id="ARBA00022559"/>
    </source>
</evidence>
<dbReference type="GO" id="GO:0045454">
    <property type="term" value="P:cell redox homeostasis"/>
    <property type="evidence" value="ECO:0007669"/>
    <property type="project" value="TreeGrafter"/>
</dbReference>
<dbReference type="GO" id="GO:0034599">
    <property type="term" value="P:cellular response to oxidative stress"/>
    <property type="evidence" value="ECO:0007669"/>
    <property type="project" value="TreeGrafter"/>
</dbReference>
<sequence>MNAVIGQPAPEFDALSDDGRRVRLADLRGRWVVLYFYPRAGTPGCSLEARRFEEALPEFERLGAVVVGVSTDTEAAQAKFRQSCKLSFPLLPDGDRALSSAYGLTGGLSALLGTVPRRTFLIDPHGKLAQHWRRVNPARHAAEVLADLELRSRSTAR</sequence>
<evidence type="ECO:0000256" key="8">
    <source>
        <dbReference type="ARBA" id="ARBA00023284"/>
    </source>
</evidence>
<evidence type="ECO:0000256" key="9">
    <source>
        <dbReference type="ARBA" id="ARBA00032824"/>
    </source>
</evidence>
<dbReference type="RefSeq" id="WP_183983669.1">
    <property type="nucleotide sequence ID" value="NZ_JACHHG010000001.1"/>
</dbReference>
<evidence type="ECO:0000256" key="7">
    <source>
        <dbReference type="ARBA" id="ARBA00023157"/>
    </source>
</evidence>
<dbReference type="FunFam" id="3.40.30.10:FF:000007">
    <property type="entry name" value="Thioredoxin-dependent thiol peroxidase"/>
    <property type="match status" value="1"/>
</dbReference>
<keyword evidence="6 14" id="KW-0560">Oxidoreductase</keyword>
<comment type="caution">
    <text evidence="14">The sequence shown here is derived from an EMBL/GenBank/DDBJ whole genome shotgun (WGS) entry which is preliminary data.</text>
</comment>
<dbReference type="EC" id="1.11.1.24" evidence="3"/>
<feature type="domain" description="Thioredoxin" evidence="13">
    <location>
        <begin position="3"/>
        <end position="153"/>
    </location>
</feature>
<keyword evidence="15" id="KW-1185">Reference proteome</keyword>
<dbReference type="EMBL" id="JACHHG010000001">
    <property type="protein sequence ID" value="MBB6096838.1"/>
    <property type="molecule type" value="Genomic_DNA"/>
</dbReference>
<keyword evidence="4 14" id="KW-0575">Peroxidase</keyword>
<evidence type="ECO:0000256" key="2">
    <source>
        <dbReference type="ARBA" id="ARBA00011245"/>
    </source>
</evidence>
<keyword evidence="5" id="KW-0049">Antioxidant</keyword>
<keyword evidence="7" id="KW-1015">Disulfide bond</keyword>
<dbReference type="PROSITE" id="PS51352">
    <property type="entry name" value="THIOREDOXIN_2"/>
    <property type="match status" value="1"/>
</dbReference>
<comment type="function">
    <text evidence="1">Thiol-specific peroxidase that catalyzes the reduction of hydrogen peroxide and organic hydroperoxides to water and alcohols, respectively. Plays a role in cell protection against oxidative stress by detoxifying peroxides and as sensor of hydrogen peroxide-mediated signaling events.</text>
</comment>
<dbReference type="GO" id="GO:0008379">
    <property type="term" value="F:thioredoxin peroxidase activity"/>
    <property type="evidence" value="ECO:0007669"/>
    <property type="project" value="TreeGrafter"/>
</dbReference>
<comment type="subunit">
    <text evidence="2">Monomer.</text>
</comment>
<gene>
    <name evidence="14" type="ORF">HNR42_000250</name>
</gene>
<accession>A0A841HY30</accession>
<proteinExistence type="inferred from homology"/>
<evidence type="ECO:0000259" key="13">
    <source>
        <dbReference type="PROSITE" id="PS51352"/>
    </source>
</evidence>
<dbReference type="Proteomes" id="UP000569951">
    <property type="component" value="Unassembled WGS sequence"/>
</dbReference>
<evidence type="ECO:0000256" key="5">
    <source>
        <dbReference type="ARBA" id="ARBA00022862"/>
    </source>
</evidence>
<reference evidence="14 15" key="1">
    <citation type="submission" date="2020-08" db="EMBL/GenBank/DDBJ databases">
        <title>Genomic Encyclopedia of Type Strains, Phase IV (KMG-IV): sequencing the most valuable type-strain genomes for metagenomic binning, comparative biology and taxonomic classification.</title>
        <authorList>
            <person name="Goeker M."/>
        </authorList>
    </citation>
    <scope>NUCLEOTIDE SEQUENCE [LARGE SCALE GENOMIC DNA]</scope>
    <source>
        <strain evidence="14 15">DSM 21458</strain>
    </source>
</reference>
<dbReference type="PANTHER" id="PTHR42801">
    <property type="entry name" value="THIOREDOXIN-DEPENDENT PEROXIDE REDUCTASE"/>
    <property type="match status" value="1"/>
</dbReference>